<evidence type="ECO:0000313" key="2">
    <source>
        <dbReference type="Proteomes" id="UP000006048"/>
    </source>
</evidence>
<dbReference type="STRING" id="869212.Turpa_1614"/>
<protein>
    <submittedName>
        <fullName evidence="1">Uncharacterized protein</fullName>
    </submittedName>
</protein>
<sequence length="48" mass="5430">MTSPVFKHHAPKILIRIATQKFQNGNKQYFDALAVALGIKVSDYKNAR</sequence>
<reference evidence="1 2" key="1">
    <citation type="submission" date="2012-06" db="EMBL/GenBank/DDBJ databases">
        <title>The complete chromosome of genome of Turneriella parva DSM 21527.</title>
        <authorList>
            <consortium name="US DOE Joint Genome Institute (JGI-PGF)"/>
            <person name="Lucas S."/>
            <person name="Han J."/>
            <person name="Lapidus A."/>
            <person name="Bruce D."/>
            <person name="Goodwin L."/>
            <person name="Pitluck S."/>
            <person name="Peters L."/>
            <person name="Kyrpides N."/>
            <person name="Mavromatis K."/>
            <person name="Ivanova N."/>
            <person name="Mikhailova N."/>
            <person name="Chertkov O."/>
            <person name="Detter J.C."/>
            <person name="Tapia R."/>
            <person name="Han C."/>
            <person name="Land M."/>
            <person name="Hauser L."/>
            <person name="Markowitz V."/>
            <person name="Cheng J.-F."/>
            <person name="Hugenholtz P."/>
            <person name="Woyke T."/>
            <person name="Wu D."/>
            <person name="Gronow S."/>
            <person name="Wellnitz S."/>
            <person name="Brambilla E."/>
            <person name="Klenk H.-P."/>
            <person name="Eisen J.A."/>
        </authorList>
    </citation>
    <scope>NUCLEOTIDE SEQUENCE [LARGE SCALE GENOMIC DNA]</scope>
    <source>
        <strain evidence="2">ATCC BAA-1111 / DSM 21527 / NCTC 11395 / H</strain>
    </source>
</reference>
<dbReference type="KEGG" id="tpx:Turpa_1614"/>
<organism evidence="1 2">
    <name type="scientific">Turneriella parva (strain ATCC BAA-1111 / DSM 21527 / NCTC 11395 / H)</name>
    <name type="common">Leptospira parva</name>
    <dbReference type="NCBI Taxonomy" id="869212"/>
    <lineage>
        <taxon>Bacteria</taxon>
        <taxon>Pseudomonadati</taxon>
        <taxon>Spirochaetota</taxon>
        <taxon>Spirochaetia</taxon>
        <taxon>Leptospirales</taxon>
        <taxon>Leptospiraceae</taxon>
        <taxon>Turneriella</taxon>
    </lineage>
</organism>
<dbReference type="HOGENOM" id="CLU_3159057_0_0_12"/>
<proteinExistence type="predicted"/>
<dbReference type="EMBL" id="CP002959">
    <property type="protein sequence ID" value="AFM12262.1"/>
    <property type="molecule type" value="Genomic_DNA"/>
</dbReference>
<keyword evidence="2" id="KW-1185">Reference proteome</keyword>
<dbReference type="Proteomes" id="UP000006048">
    <property type="component" value="Chromosome"/>
</dbReference>
<name>I4B4Q5_TURPD</name>
<accession>I4B4Q5</accession>
<dbReference type="AlphaFoldDB" id="I4B4Q5"/>
<evidence type="ECO:0000313" key="1">
    <source>
        <dbReference type="EMBL" id="AFM12262.1"/>
    </source>
</evidence>
<gene>
    <name evidence="1" type="ordered locus">Turpa_1614</name>
</gene>